<dbReference type="PROSITE" id="PS00107">
    <property type="entry name" value="PROTEIN_KINASE_ATP"/>
    <property type="match status" value="1"/>
</dbReference>
<dbReference type="PANTHER" id="PTHR43289">
    <property type="entry name" value="MITOGEN-ACTIVATED PROTEIN KINASE KINASE KINASE 20-RELATED"/>
    <property type="match status" value="1"/>
</dbReference>
<evidence type="ECO:0000256" key="2">
    <source>
        <dbReference type="ARBA" id="ARBA00022741"/>
    </source>
</evidence>
<organism evidence="8 9">
    <name type="scientific">Ktedonospora formicarum</name>
    <dbReference type="NCBI Taxonomy" id="2778364"/>
    <lineage>
        <taxon>Bacteria</taxon>
        <taxon>Bacillati</taxon>
        <taxon>Chloroflexota</taxon>
        <taxon>Ktedonobacteria</taxon>
        <taxon>Ktedonobacterales</taxon>
        <taxon>Ktedonobacteraceae</taxon>
        <taxon>Ktedonospora</taxon>
    </lineage>
</organism>
<feature type="region of interest" description="Disordered" evidence="6">
    <location>
        <begin position="274"/>
        <end position="294"/>
    </location>
</feature>
<feature type="binding site" evidence="5">
    <location>
        <position position="43"/>
    </location>
    <ligand>
        <name>ATP</name>
        <dbReference type="ChEBI" id="CHEBI:30616"/>
    </ligand>
</feature>
<dbReference type="PROSITE" id="PS00108">
    <property type="entry name" value="PROTEIN_KINASE_ST"/>
    <property type="match status" value="1"/>
</dbReference>
<protein>
    <recommendedName>
        <fullName evidence="7">Protein kinase domain-containing protein</fullName>
    </recommendedName>
</protein>
<dbReference type="RefSeq" id="WP_220195769.1">
    <property type="nucleotide sequence ID" value="NZ_BNJF01000002.1"/>
</dbReference>
<dbReference type="SUPFAM" id="SSF56112">
    <property type="entry name" value="Protein kinase-like (PK-like)"/>
    <property type="match status" value="1"/>
</dbReference>
<evidence type="ECO:0000256" key="1">
    <source>
        <dbReference type="ARBA" id="ARBA00022679"/>
    </source>
</evidence>
<dbReference type="PROSITE" id="PS50011">
    <property type="entry name" value="PROTEIN_KINASE_DOM"/>
    <property type="match status" value="1"/>
</dbReference>
<name>A0A8J3I3Y3_9CHLR</name>
<dbReference type="GO" id="GO:0005524">
    <property type="term" value="F:ATP binding"/>
    <property type="evidence" value="ECO:0007669"/>
    <property type="project" value="UniProtKB-UniRule"/>
</dbReference>
<dbReference type="Gene3D" id="1.10.510.10">
    <property type="entry name" value="Transferase(Phosphotransferase) domain 1"/>
    <property type="match status" value="1"/>
</dbReference>
<dbReference type="SMART" id="SM00220">
    <property type="entry name" value="S_TKc"/>
    <property type="match status" value="1"/>
</dbReference>
<dbReference type="EMBL" id="BNJF01000002">
    <property type="protein sequence ID" value="GHO46388.1"/>
    <property type="molecule type" value="Genomic_DNA"/>
</dbReference>
<accession>A0A8J3I3Y3</accession>
<keyword evidence="2 5" id="KW-0547">Nucleotide-binding</keyword>
<evidence type="ECO:0000259" key="7">
    <source>
        <dbReference type="PROSITE" id="PS50011"/>
    </source>
</evidence>
<evidence type="ECO:0000313" key="8">
    <source>
        <dbReference type="EMBL" id="GHO46388.1"/>
    </source>
</evidence>
<reference evidence="8" key="1">
    <citation type="submission" date="2020-10" db="EMBL/GenBank/DDBJ databases">
        <title>Taxonomic study of unclassified bacteria belonging to the class Ktedonobacteria.</title>
        <authorList>
            <person name="Yabe S."/>
            <person name="Wang C.M."/>
            <person name="Zheng Y."/>
            <person name="Sakai Y."/>
            <person name="Cavaletti L."/>
            <person name="Monciardini P."/>
            <person name="Donadio S."/>
        </authorList>
    </citation>
    <scope>NUCLEOTIDE SEQUENCE</scope>
    <source>
        <strain evidence="8">SOSP1-1</strain>
    </source>
</reference>
<keyword evidence="9" id="KW-1185">Reference proteome</keyword>
<dbReference type="Pfam" id="PF00069">
    <property type="entry name" value="Pkinase"/>
    <property type="match status" value="1"/>
</dbReference>
<evidence type="ECO:0000256" key="4">
    <source>
        <dbReference type="ARBA" id="ARBA00022840"/>
    </source>
</evidence>
<evidence type="ECO:0000313" key="9">
    <source>
        <dbReference type="Proteomes" id="UP000612362"/>
    </source>
</evidence>
<dbReference type="CDD" id="cd14014">
    <property type="entry name" value="STKc_PknB_like"/>
    <property type="match status" value="1"/>
</dbReference>
<dbReference type="AlphaFoldDB" id="A0A8J3I3Y3"/>
<keyword evidence="4 5" id="KW-0067">ATP-binding</keyword>
<feature type="domain" description="Protein kinase" evidence="7">
    <location>
        <begin position="14"/>
        <end position="269"/>
    </location>
</feature>
<dbReference type="Proteomes" id="UP000612362">
    <property type="component" value="Unassembled WGS sequence"/>
</dbReference>
<proteinExistence type="predicted"/>
<gene>
    <name evidence="8" type="ORF">KSX_45510</name>
</gene>
<dbReference type="InterPro" id="IPR011009">
    <property type="entry name" value="Kinase-like_dom_sf"/>
</dbReference>
<dbReference type="InterPro" id="IPR000719">
    <property type="entry name" value="Prot_kinase_dom"/>
</dbReference>
<keyword evidence="1" id="KW-0808">Transferase</keyword>
<evidence type="ECO:0000256" key="5">
    <source>
        <dbReference type="PROSITE-ProRule" id="PRU10141"/>
    </source>
</evidence>
<evidence type="ECO:0000256" key="3">
    <source>
        <dbReference type="ARBA" id="ARBA00022777"/>
    </source>
</evidence>
<dbReference type="PANTHER" id="PTHR43289:SF34">
    <property type="entry name" value="SERINE_THREONINE-PROTEIN KINASE YBDM-RELATED"/>
    <property type="match status" value="1"/>
</dbReference>
<sequence>MIDKHSLSREIEGYRLLSLLGHGNGSEIYLAEYASSHSPVAVKILPGHRAGDNLTRFFIHATRLKRLEHPYIVRVRAFGTQDDFTYLVMDYLPNGNLRERHPKGQVVESSTVVRYVRQVADAITYLHEQQLIHRDIKPHNMLINAQGNVLLSDFGISVVSHSLDPLAPQQHDFEGTVIYAAPEQLLGTPRRASDQYSLAVTIYEWLSGTWPFSGTFDELVEQHLHHMPPPLRTRNSALSPLIEQVVMKALAKSPEKRFPSMHDFAQAFTWAVEQSTPDRQTPRPTRQFRTPFSF</sequence>
<comment type="caution">
    <text evidence="8">The sequence shown here is derived from an EMBL/GenBank/DDBJ whole genome shotgun (WGS) entry which is preliminary data.</text>
</comment>
<dbReference type="InterPro" id="IPR008271">
    <property type="entry name" value="Ser/Thr_kinase_AS"/>
</dbReference>
<dbReference type="InterPro" id="IPR017441">
    <property type="entry name" value="Protein_kinase_ATP_BS"/>
</dbReference>
<evidence type="ECO:0000256" key="6">
    <source>
        <dbReference type="SAM" id="MobiDB-lite"/>
    </source>
</evidence>
<keyword evidence="3" id="KW-0418">Kinase</keyword>
<dbReference type="GO" id="GO:0004674">
    <property type="term" value="F:protein serine/threonine kinase activity"/>
    <property type="evidence" value="ECO:0007669"/>
    <property type="project" value="TreeGrafter"/>
</dbReference>